<reference evidence="3" key="1">
    <citation type="submission" date="2021-04" db="EMBL/GenBank/DDBJ databases">
        <authorList>
            <person name="Tunstrom K."/>
        </authorList>
    </citation>
    <scope>NUCLEOTIDE SEQUENCE</scope>
</reference>
<feature type="compositionally biased region" description="Acidic residues" evidence="1">
    <location>
        <begin position="484"/>
        <end position="496"/>
    </location>
</feature>
<proteinExistence type="predicted"/>
<dbReference type="InterPro" id="IPR029526">
    <property type="entry name" value="PGBD"/>
</dbReference>
<evidence type="ECO:0000313" key="3">
    <source>
        <dbReference type="EMBL" id="CAG5044038.1"/>
    </source>
</evidence>
<dbReference type="InterPro" id="IPR052638">
    <property type="entry name" value="PiggyBac_TE-derived"/>
</dbReference>
<organism evidence="3 4">
    <name type="scientific">Parnassius apollo</name>
    <name type="common">Apollo butterfly</name>
    <name type="synonym">Papilio apollo</name>
    <dbReference type="NCBI Taxonomy" id="110799"/>
    <lineage>
        <taxon>Eukaryota</taxon>
        <taxon>Metazoa</taxon>
        <taxon>Ecdysozoa</taxon>
        <taxon>Arthropoda</taxon>
        <taxon>Hexapoda</taxon>
        <taxon>Insecta</taxon>
        <taxon>Pterygota</taxon>
        <taxon>Neoptera</taxon>
        <taxon>Endopterygota</taxon>
        <taxon>Lepidoptera</taxon>
        <taxon>Glossata</taxon>
        <taxon>Ditrysia</taxon>
        <taxon>Papilionoidea</taxon>
        <taxon>Papilionidae</taxon>
        <taxon>Parnassiinae</taxon>
        <taxon>Parnassini</taxon>
        <taxon>Parnassius</taxon>
        <taxon>Parnassius</taxon>
    </lineage>
</organism>
<gene>
    <name evidence="3" type="ORF">PAPOLLO_LOCUS22872</name>
</gene>
<feature type="region of interest" description="Disordered" evidence="1">
    <location>
        <begin position="480"/>
        <end position="519"/>
    </location>
</feature>
<feature type="domain" description="PiggyBac transposable element-derived protein" evidence="2">
    <location>
        <begin position="3"/>
        <end position="155"/>
    </location>
</feature>
<feature type="compositionally biased region" description="Polar residues" evidence="1">
    <location>
        <begin position="163"/>
        <end position="175"/>
    </location>
</feature>
<evidence type="ECO:0000259" key="2">
    <source>
        <dbReference type="Pfam" id="PF13843"/>
    </source>
</evidence>
<comment type="caution">
    <text evidence="3">The sequence shown here is derived from an EMBL/GenBank/DDBJ whole genome shotgun (WGS) entry which is preliminary data.</text>
</comment>
<feature type="region of interest" description="Disordered" evidence="1">
    <location>
        <begin position="163"/>
        <end position="201"/>
    </location>
</feature>
<evidence type="ECO:0000313" key="4">
    <source>
        <dbReference type="Proteomes" id="UP000691718"/>
    </source>
</evidence>
<dbReference type="OrthoDB" id="6911551at2759"/>
<dbReference type="PANTHER" id="PTHR47055">
    <property type="entry name" value="DDE_TNP_1_7 DOMAIN-CONTAINING PROTEIN"/>
    <property type="match status" value="1"/>
</dbReference>
<feature type="compositionally biased region" description="Polar residues" evidence="1">
    <location>
        <begin position="183"/>
        <end position="194"/>
    </location>
</feature>
<evidence type="ECO:0000256" key="1">
    <source>
        <dbReference type="SAM" id="MobiDB-lite"/>
    </source>
</evidence>
<dbReference type="AlphaFoldDB" id="A0A8S3XZM3"/>
<dbReference type="EMBL" id="CAJQZP010001411">
    <property type="protein sequence ID" value="CAG5044038.1"/>
    <property type="molecule type" value="Genomic_DNA"/>
</dbReference>
<accession>A0A8S3XZM3</accession>
<name>A0A8S3XZM3_PARAO</name>
<sequence>MAPLEENYSIDEAMVPYYGRHSCKQFIRGKPIRWGYKLWVGATRLGYLIWFDPYQRKSSTIAEGYKQFGLGGSVHGTLVWEWDLAELCDLQGRDPTLPFHLFFDNYFSSIPLLHELSNRGLRATGTIRENRTSKCPLESNKDFKNTDRGSFVFKSSLTTNILEESRPSLSDQPTTLPADEQRTTTASNEQPSTSAHEDDQTQVFQSLSSAATISQQAIPSTPKIKKSACLFCDHVKKKLEHPEPRYWHKNRQFHHLAFNAISEIIKTEIIGNNRVVYLTDLFTQYKSLLLEFAEGQVRAEDIQDYRVENLENKIIKAFGDRVTIESSMGTPKKKIVYQYDMDTSRLAGEIAKLESTKKNRFRDVAYELCNCITSLESTKLPDNLTPKDVILGECNIPEQLFNFVCDLVQGPDTRRKNSAEEIETEMTYSSQNENNAIPAGISRVDGLSTHVAFDNFDRFVDTATGKDTLNDTVGIIYQFRSENDDPDNMDNSDTSDSESLSAYVHEGPTEPLARARKRRRFEAPSKEIRPFVKTPFTSMTFLPFQTITETIDACHSDKSIAIDKDLVWSMSLSQIDSVPMWLGYNCKIGIDESKIQTVEYLSRINESPTSLAVVQETLNIAKEIAKNCNQQQIIATYDLAIAKLAMQIQHTKKPEFDDIFINLGAFHTQMAFFKAIGKYIDSSGLVEILVEAELSNF</sequence>
<keyword evidence="4" id="KW-1185">Reference proteome</keyword>
<dbReference type="PANTHER" id="PTHR47055:SF3">
    <property type="entry name" value="PHORBOL-ESTER_DAG-TYPE DOMAIN-CONTAINING PROTEIN"/>
    <property type="match status" value="1"/>
</dbReference>
<protein>
    <submittedName>
        <fullName evidence="3">(apollo) hypothetical protein</fullName>
    </submittedName>
</protein>
<dbReference type="Proteomes" id="UP000691718">
    <property type="component" value="Unassembled WGS sequence"/>
</dbReference>
<dbReference type="Pfam" id="PF13843">
    <property type="entry name" value="DDE_Tnp_1_7"/>
    <property type="match status" value="1"/>
</dbReference>
<dbReference type="GO" id="GO:0043565">
    <property type="term" value="F:sequence-specific DNA binding"/>
    <property type="evidence" value="ECO:0007669"/>
    <property type="project" value="TreeGrafter"/>
</dbReference>